<proteinExistence type="predicted"/>
<evidence type="ECO:0000313" key="3">
    <source>
        <dbReference type="EMBL" id="SVC15572.1"/>
    </source>
</evidence>
<gene>
    <name evidence="3" type="ORF">METZ01_LOCUS268426</name>
</gene>
<organism evidence="3">
    <name type="scientific">marine metagenome</name>
    <dbReference type="NCBI Taxonomy" id="408172"/>
    <lineage>
        <taxon>unclassified sequences</taxon>
        <taxon>metagenomes</taxon>
        <taxon>ecological metagenomes</taxon>
    </lineage>
</organism>
<dbReference type="SUPFAM" id="SSF56349">
    <property type="entry name" value="DNA breaking-rejoining enzymes"/>
    <property type="match status" value="1"/>
</dbReference>
<feature type="non-terminal residue" evidence="3">
    <location>
        <position position="1"/>
    </location>
</feature>
<dbReference type="Gene3D" id="1.10.150.130">
    <property type="match status" value="1"/>
</dbReference>
<evidence type="ECO:0000256" key="1">
    <source>
        <dbReference type="ARBA" id="ARBA00023125"/>
    </source>
</evidence>
<dbReference type="InterPro" id="IPR044068">
    <property type="entry name" value="CB"/>
</dbReference>
<evidence type="ECO:0000259" key="2">
    <source>
        <dbReference type="PROSITE" id="PS51900"/>
    </source>
</evidence>
<keyword evidence="1" id="KW-0238">DNA-binding</keyword>
<protein>
    <recommendedName>
        <fullName evidence="2">Core-binding (CB) domain-containing protein</fullName>
    </recommendedName>
</protein>
<dbReference type="GO" id="GO:0003677">
    <property type="term" value="F:DNA binding"/>
    <property type="evidence" value="ECO:0007669"/>
    <property type="project" value="UniProtKB-KW"/>
</dbReference>
<name>A0A382JW56_9ZZZZ</name>
<dbReference type="InterPro" id="IPR010998">
    <property type="entry name" value="Integrase_recombinase_N"/>
</dbReference>
<reference evidence="3" key="1">
    <citation type="submission" date="2018-05" db="EMBL/GenBank/DDBJ databases">
        <authorList>
            <person name="Lanie J.A."/>
            <person name="Ng W.-L."/>
            <person name="Kazmierczak K.M."/>
            <person name="Andrzejewski T.M."/>
            <person name="Davidsen T.M."/>
            <person name="Wayne K.J."/>
            <person name="Tettelin H."/>
            <person name="Glass J.I."/>
            <person name="Rusch D."/>
            <person name="Podicherti R."/>
            <person name="Tsui H.-C.T."/>
            <person name="Winkler M.E."/>
        </authorList>
    </citation>
    <scope>NUCLEOTIDE SEQUENCE</scope>
</reference>
<feature type="domain" description="Core-binding (CB)" evidence="2">
    <location>
        <begin position="239"/>
        <end position="344"/>
    </location>
</feature>
<accession>A0A382JW56</accession>
<dbReference type="EMBL" id="UINC01076421">
    <property type="protein sequence ID" value="SVC15572.1"/>
    <property type="molecule type" value="Genomic_DNA"/>
</dbReference>
<dbReference type="InterPro" id="IPR011010">
    <property type="entry name" value="DNA_brk_join_enz"/>
</dbReference>
<sequence>MKNTHLVPRKYGSQRYFHFRGCVPQDLISIFSGRKQFQISLKNVRNGETLLVSTSLISLTEQLFNDIRKGMKTLTLEDIKEILKVEVRKSILHSHHVHLGTNPFNPEEREESLESVSLREVKFKHEIYEDLLGYEKSLDIKMEGILQSLGIEYNTNSVNYKQLRRSFVKLYLLRYDWIKDLIKETGRTDDDFRLEVEEKLKISLFPELSNQPTPQVLSVPTPTSTEIETSNQLTKHQNIPLSVVIEKFIDEKGSIRTTSVKEIRHSLTLLIEEFGDIPIGGMRREMTSKFKGHIMKIPRNRNKNPQYRDLDFHKLVELNVKDVISTTTVNKHLSWCSSFYEWSINHGYSNINPFKGLKLKRKV</sequence>
<dbReference type="PROSITE" id="PS51900">
    <property type="entry name" value="CB"/>
    <property type="match status" value="1"/>
</dbReference>
<feature type="non-terminal residue" evidence="3">
    <location>
        <position position="363"/>
    </location>
</feature>
<dbReference type="AlphaFoldDB" id="A0A382JW56"/>